<dbReference type="AlphaFoldDB" id="A0A6M0ILY1"/>
<dbReference type="Pfam" id="PF21906">
    <property type="entry name" value="WHD_NrtR"/>
    <property type="match status" value="1"/>
</dbReference>
<dbReference type="InterPro" id="IPR036388">
    <property type="entry name" value="WH-like_DNA-bd_sf"/>
</dbReference>
<dbReference type="Proteomes" id="UP000477386">
    <property type="component" value="Unassembled WGS sequence"/>
</dbReference>
<accession>A0A6M0ILY1</accession>
<dbReference type="Gene3D" id="1.10.10.10">
    <property type="entry name" value="Winged helix-like DNA-binding domain superfamily/Winged helix DNA-binding domain"/>
    <property type="match status" value="1"/>
</dbReference>
<dbReference type="SUPFAM" id="SSF46785">
    <property type="entry name" value="Winged helix' DNA-binding domain"/>
    <property type="match status" value="1"/>
</dbReference>
<reference evidence="2 3" key="1">
    <citation type="submission" date="2020-02" db="EMBL/GenBank/DDBJ databases">
        <title>Draft genome sequence of two Spirosoma agri KCTC 52727 and Spirosoma terrae KCTC 52035.</title>
        <authorList>
            <person name="Rojas J."/>
            <person name="Ambika Manirajan B."/>
            <person name="Ratering S."/>
            <person name="Suarez C."/>
            <person name="Schnell S."/>
        </authorList>
    </citation>
    <scope>NUCLEOTIDE SEQUENCE [LARGE SCALE GENOMIC DNA]</scope>
    <source>
        <strain evidence="2 3">KCTC 52727</strain>
    </source>
</reference>
<keyword evidence="3" id="KW-1185">Reference proteome</keyword>
<sequence>MNNPFSQDEIRADGAGFLPGLAIDCVIFGFHDNQLKILLLEYQNTDLFALPGGFIQENENLNDASKRILVQRTSLTDIYLEQFYTFGSMERHNPDPLRAILIGKGIQATDNHWLLNRFVTVGYYALIDFTKAVPIPDLLSDTCAWYDLVRLPPLMLDHQLIVQKALETLQDDLDRKLIGFNLLPDVFTMNDLQSLYETILGQPLHRSSFQRKILGLGILERLDKHYSGGAHKAPYLYRFLPDK</sequence>
<feature type="domain" description="NrtR DNA-binding winged helix" evidence="1">
    <location>
        <begin position="179"/>
        <end position="239"/>
    </location>
</feature>
<comment type="caution">
    <text evidence="2">The sequence shown here is derived from an EMBL/GenBank/DDBJ whole genome shotgun (WGS) entry which is preliminary data.</text>
</comment>
<evidence type="ECO:0000313" key="3">
    <source>
        <dbReference type="Proteomes" id="UP000477386"/>
    </source>
</evidence>
<evidence type="ECO:0000259" key="1">
    <source>
        <dbReference type="Pfam" id="PF21906"/>
    </source>
</evidence>
<dbReference type="Gene3D" id="3.90.79.10">
    <property type="entry name" value="Nucleoside Triphosphate Pyrophosphohydrolase"/>
    <property type="match status" value="1"/>
</dbReference>
<dbReference type="EMBL" id="JAAGNZ010000002">
    <property type="protein sequence ID" value="NEU69316.1"/>
    <property type="molecule type" value="Genomic_DNA"/>
</dbReference>
<protein>
    <submittedName>
        <fullName evidence="2">NUDIX hydrolase</fullName>
    </submittedName>
</protein>
<name>A0A6M0ILY1_9BACT</name>
<dbReference type="InterPro" id="IPR054105">
    <property type="entry name" value="WHD_NrtR"/>
</dbReference>
<dbReference type="SUPFAM" id="SSF55811">
    <property type="entry name" value="Nudix"/>
    <property type="match status" value="1"/>
</dbReference>
<gene>
    <name evidence="2" type="ORF">GK091_20685</name>
</gene>
<keyword evidence="2" id="KW-0378">Hydrolase</keyword>
<organism evidence="2 3">
    <name type="scientific">Spirosoma agri</name>
    <dbReference type="NCBI Taxonomy" id="1987381"/>
    <lineage>
        <taxon>Bacteria</taxon>
        <taxon>Pseudomonadati</taxon>
        <taxon>Bacteroidota</taxon>
        <taxon>Cytophagia</taxon>
        <taxon>Cytophagales</taxon>
        <taxon>Cytophagaceae</taxon>
        <taxon>Spirosoma</taxon>
    </lineage>
</organism>
<proteinExistence type="predicted"/>
<evidence type="ECO:0000313" key="2">
    <source>
        <dbReference type="EMBL" id="NEU69316.1"/>
    </source>
</evidence>
<dbReference type="PANTHER" id="PTHR43736:SF4">
    <property type="entry name" value="SLR1690 PROTEIN"/>
    <property type="match status" value="1"/>
</dbReference>
<dbReference type="GO" id="GO:0016787">
    <property type="term" value="F:hydrolase activity"/>
    <property type="evidence" value="ECO:0007669"/>
    <property type="project" value="UniProtKB-KW"/>
</dbReference>
<dbReference type="InterPro" id="IPR015797">
    <property type="entry name" value="NUDIX_hydrolase-like_dom_sf"/>
</dbReference>
<dbReference type="CDD" id="cd18873">
    <property type="entry name" value="NUDIX_NadM_like"/>
    <property type="match status" value="1"/>
</dbReference>
<dbReference type="RefSeq" id="WP_164041780.1">
    <property type="nucleotide sequence ID" value="NZ_JAAGNZ010000002.1"/>
</dbReference>
<dbReference type="InterPro" id="IPR036390">
    <property type="entry name" value="WH_DNA-bd_sf"/>
</dbReference>
<dbReference type="PANTHER" id="PTHR43736">
    <property type="entry name" value="ADP-RIBOSE PYROPHOSPHATASE"/>
    <property type="match status" value="1"/>
</dbReference>